<feature type="non-terminal residue" evidence="1">
    <location>
        <position position="1"/>
    </location>
</feature>
<name>A0A7J9MX21_GOSSC</name>
<dbReference type="PANTHER" id="PTHR33710:SF77">
    <property type="entry name" value="DNASE I-LIKE SUPERFAMILY PROTEIN"/>
    <property type="match status" value="1"/>
</dbReference>
<organism evidence="1 2">
    <name type="scientific">Gossypium schwendimanii</name>
    <name type="common">Cotton</name>
    <dbReference type="NCBI Taxonomy" id="34291"/>
    <lineage>
        <taxon>Eukaryota</taxon>
        <taxon>Viridiplantae</taxon>
        <taxon>Streptophyta</taxon>
        <taxon>Embryophyta</taxon>
        <taxon>Tracheophyta</taxon>
        <taxon>Spermatophyta</taxon>
        <taxon>Magnoliopsida</taxon>
        <taxon>eudicotyledons</taxon>
        <taxon>Gunneridae</taxon>
        <taxon>Pentapetalae</taxon>
        <taxon>rosids</taxon>
        <taxon>malvids</taxon>
        <taxon>Malvales</taxon>
        <taxon>Malvaceae</taxon>
        <taxon>Malvoideae</taxon>
        <taxon>Gossypium</taxon>
    </lineage>
</organism>
<evidence type="ECO:0000313" key="1">
    <source>
        <dbReference type="EMBL" id="MBA0875326.1"/>
    </source>
</evidence>
<dbReference type="InterPro" id="IPR036691">
    <property type="entry name" value="Endo/exonu/phosph_ase_sf"/>
</dbReference>
<dbReference type="EMBL" id="JABFAF010000013">
    <property type="protein sequence ID" value="MBA0875326.1"/>
    <property type="molecule type" value="Genomic_DNA"/>
</dbReference>
<gene>
    <name evidence="1" type="ORF">Goshw_029799</name>
</gene>
<dbReference type="SUPFAM" id="SSF56219">
    <property type="entry name" value="DNase I-like"/>
    <property type="match status" value="1"/>
</dbReference>
<comment type="caution">
    <text evidence="1">The sequence shown here is derived from an EMBL/GenBank/DDBJ whole genome shotgun (WGS) entry which is preliminary data.</text>
</comment>
<keyword evidence="2" id="KW-1185">Reference proteome</keyword>
<evidence type="ECO:0000313" key="2">
    <source>
        <dbReference type="Proteomes" id="UP000593576"/>
    </source>
</evidence>
<protein>
    <submittedName>
        <fullName evidence="1">Uncharacterized protein</fullName>
    </submittedName>
</protein>
<feature type="non-terminal residue" evidence="1">
    <location>
        <position position="145"/>
    </location>
</feature>
<reference evidence="1 2" key="1">
    <citation type="journal article" date="2019" name="Genome Biol. Evol.">
        <title>Insights into the evolution of the New World diploid cottons (Gossypium, subgenus Houzingenia) based on genome sequencing.</title>
        <authorList>
            <person name="Grover C.E."/>
            <person name="Arick M.A. 2nd"/>
            <person name="Thrash A."/>
            <person name="Conover J.L."/>
            <person name="Sanders W.S."/>
            <person name="Peterson D.G."/>
            <person name="Frelichowski J.E."/>
            <person name="Scheffler J.A."/>
            <person name="Scheffler B.E."/>
            <person name="Wendel J.F."/>
        </authorList>
    </citation>
    <scope>NUCLEOTIDE SEQUENCE [LARGE SCALE GENOMIC DNA]</scope>
    <source>
        <strain evidence="1">1</strain>
        <tissue evidence="1">Leaf</tissue>
    </source>
</reference>
<dbReference type="PANTHER" id="PTHR33710">
    <property type="entry name" value="BNAC02G09200D PROTEIN"/>
    <property type="match status" value="1"/>
</dbReference>
<dbReference type="OrthoDB" id="1935089at2759"/>
<sequence>DSTLVGILQSNTKFPKYCDVVDQNFGNARVRGQFARMVVYVNLDEPLVSQILVNGKIQRIEYEFLPTRTRTYERLDYALANDSWISTFPHCLVSHLLRIKFDHMPILLKTNLAFYLSIGRPFKLISRWTKHANFSHFVKDKWNFS</sequence>
<proteinExistence type="predicted"/>
<dbReference type="Proteomes" id="UP000593576">
    <property type="component" value="Unassembled WGS sequence"/>
</dbReference>
<dbReference type="AlphaFoldDB" id="A0A7J9MX21"/>
<accession>A0A7J9MX21</accession>